<sequence length="525" mass="62760">MNFINFLFSIKEKDIYLIITIFGIKIVLKPTRLRHREKNIPSLIKRQELYNKICYDSYDIKINEKISEEFISKYLNEYISIIEKNKDDKINLNIIYANCINTLYNEIYTQYYTKDKKKCFRLLKYLEAVISKQIDEYGIFLSYIKIFSVLTSDIKYNRILDWYNDKIYSQIMDNYLDNFLNAELEDRMILITELNYESHGEVIPGIVKYFFDLNYKVDVLISNELYLAGILNNFINNKNIRIFNMEIDCMIKALNSKKIKQYSGIFITSYYLYYYNYYGFPTVLKYIKNLNRQNKKIIILEHHLELVNKKLLKKNKIAVINNFNKSEFPIYINPHYFGDINITSKNKEITNFIVIGNIEDKRKNHNLLIESLEELIREGINNFKLTIIGRGNILFNSILCDFIEFKGRVDYPTLYKELESSDFILPMLDPENAEHDRYLKYGVSGSMQLIYGFRKICIINKKFASVYGLNESNSIIYDKNKYLIESLKRAIYMPHQEYMLKQNNLKIYTDNLYKQSLENLKTIWK</sequence>
<dbReference type="AlphaFoldDB" id="A0A5C8CYG2"/>
<comment type="caution">
    <text evidence="1">The sequence shown here is derived from an EMBL/GenBank/DDBJ whole genome shotgun (WGS) entry which is preliminary data.</text>
</comment>
<dbReference type="Proteomes" id="UP000324638">
    <property type="component" value="Unassembled WGS sequence"/>
</dbReference>
<organism evidence="1 2">
    <name type="scientific">Brachyspira aalborgi</name>
    <dbReference type="NCBI Taxonomy" id="29522"/>
    <lineage>
        <taxon>Bacteria</taxon>
        <taxon>Pseudomonadati</taxon>
        <taxon>Spirochaetota</taxon>
        <taxon>Spirochaetia</taxon>
        <taxon>Brachyspirales</taxon>
        <taxon>Brachyspiraceae</taxon>
        <taxon>Brachyspira</taxon>
    </lineage>
</organism>
<dbReference type="EMBL" id="SAXU01000003">
    <property type="protein sequence ID" value="TXJ17753.1"/>
    <property type="molecule type" value="Genomic_DNA"/>
</dbReference>
<protein>
    <submittedName>
        <fullName evidence="1">Uncharacterized protein</fullName>
    </submittedName>
</protein>
<proteinExistence type="predicted"/>
<dbReference type="RefSeq" id="WP_147739648.1">
    <property type="nucleotide sequence ID" value="NZ_SAXU01000003.1"/>
</dbReference>
<gene>
    <name evidence="1" type="ORF">EPJ79_11385</name>
</gene>
<name>A0A5C8CYG2_9SPIR</name>
<evidence type="ECO:0000313" key="2">
    <source>
        <dbReference type="Proteomes" id="UP000324638"/>
    </source>
</evidence>
<dbReference type="Gene3D" id="3.40.50.2000">
    <property type="entry name" value="Glycogen Phosphorylase B"/>
    <property type="match status" value="1"/>
</dbReference>
<reference evidence="1 2" key="1">
    <citation type="journal article" date="1992" name="Lakartidningen">
        <title>[Penicillin V and not amoxicillin is the first choice preparation in acute otitis].</title>
        <authorList>
            <person name="Kamme C."/>
            <person name="Lundgren K."/>
            <person name="Prellner K."/>
        </authorList>
    </citation>
    <scope>NUCLEOTIDE SEQUENCE [LARGE SCALE GENOMIC DNA]</scope>
    <source>
        <strain evidence="1 2">513A</strain>
    </source>
</reference>
<accession>A0A5C8CYG2</accession>
<dbReference type="SUPFAM" id="SSF53756">
    <property type="entry name" value="UDP-Glycosyltransferase/glycogen phosphorylase"/>
    <property type="match status" value="1"/>
</dbReference>
<evidence type="ECO:0000313" key="1">
    <source>
        <dbReference type="EMBL" id="TXJ17753.1"/>
    </source>
</evidence>